<dbReference type="PANTHER" id="PTHR13976">
    <property type="entry name" value="HETEROGENEOUS NUCLEAR RIBONUCLEOPROTEIN-RELATED"/>
    <property type="match status" value="1"/>
</dbReference>
<proteinExistence type="predicted"/>
<reference evidence="4 5" key="1">
    <citation type="journal article" date="2014" name="Genome Biol. Evol.">
        <title>The genome of the myxosporean Thelohanellus kitauei shows adaptations to nutrient acquisition within its fish host.</title>
        <authorList>
            <person name="Yang Y."/>
            <person name="Xiong J."/>
            <person name="Zhou Z."/>
            <person name="Huo F."/>
            <person name="Miao W."/>
            <person name="Ran C."/>
            <person name="Liu Y."/>
            <person name="Zhang J."/>
            <person name="Feng J."/>
            <person name="Wang M."/>
            <person name="Wang M."/>
            <person name="Wang L."/>
            <person name="Yao B."/>
        </authorList>
    </citation>
    <scope>NUCLEOTIDE SEQUENCE [LARGE SCALE GENOMIC DNA]</scope>
    <source>
        <strain evidence="4">Wuqing</strain>
    </source>
</reference>
<dbReference type="InterPro" id="IPR012677">
    <property type="entry name" value="Nucleotide-bd_a/b_plait_sf"/>
</dbReference>
<name>A0A0C2J180_THEKT</name>
<dbReference type="OrthoDB" id="10563043at2759"/>
<dbReference type="Gene3D" id="3.30.70.330">
    <property type="match status" value="1"/>
</dbReference>
<keyword evidence="5" id="KW-1185">Reference proteome</keyword>
<gene>
    <name evidence="4" type="ORF">RF11_04394</name>
</gene>
<evidence type="ECO:0000313" key="4">
    <source>
        <dbReference type="EMBL" id="KII71539.1"/>
    </source>
</evidence>
<evidence type="ECO:0000256" key="2">
    <source>
        <dbReference type="ARBA" id="ARBA00022884"/>
    </source>
</evidence>
<evidence type="ECO:0000256" key="1">
    <source>
        <dbReference type="ARBA" id="ARBA00022737"/>
    </source>
</evidence>
<protein>
    <recommendedName>
        <fullName evidence="6">RRM domain-containing protein</fullName>
    </recommendedName>
</protein>
<sequence length="362" mass="41103">MIKNQFDQYGTHSSTNPSLEANEAPNDPLVGVPTDGGYNNGTSVATVMPVDPIVPHQKNLVMKNVPDKYIPSIIKTNDTNDISKDIQECLMAYKKGAFQDLLEIHYGYFVKIFYLDPNMEDDDIVSFVAHICRPIFVMHSYFEGGPHAGKKRGEVFLCFQSTSNAYKCLKLNGSRIGKHKVAIIFPSREEIDSVLCQNAQFYNTTNTQTQEQEEIQMKENTQTKLETTKNEEINPALKLLQTVTESINQNQQRYSLESSMADNIDTSFNEQLFKKMNVEIRSDVVTEAMVRAKNVPNSATLKDMINFFRSVPFVHSSLKKLNSVGDKAEWSLTFKTHKDAIDSINALNYRLIKENPIELEFM</sequence>
<dbReference type="SUPFAM" id="SSF54928">
    <property type="entry name" value="RNA-binding domain, RBD"/>
    <property type="match status" value="1"/>
</dbReference>
<evidence type="ECO:0008006" key="6">
    <source>
        <dbReference type="Google" id="ProtNLM"/>
    </source>
</evidence>
<dbReference type="EMBL" id="JWZT01001723">
    <property type="protein sequence ID" value="KII71539.1"/>
    <property type="molecule type" value="Genomic_DNA"/>
</dbReference>
<feature type="compositionally biased region" description="Polar residues" evidence="3">
    <location>
        <begin position="1"/>
        <end position="19"/>
    </location>
</feature>
<evidence type="ECO:0000256" key="3">
    <source>
        <dbReference type="SAM" id="MobiDB-lite"/>
    </source>
</evidence>
<keyword evidence="2" id="KW-0694">RNA-binding</keyword>
<comment type="caution">
    <text evidence="4">The sequence shown here is derived from an EMBL/GenBank/DDBJ whole genome shotgun (WGS) entry which is preliminary data.</text>
</comment>
<dbReference type="InterPro" id="IPR035979">
    <property type="entry name" value="RBD_domain_sf"/>
</dbReference>
<keyword evidence="1" id="KW-0677">Repeat</keyword>
<dbReference type="InterPro" id="IPR050666">
    <property type="entry name" value="ESRP"/>
</dbReference>
<dbReference type="Proteomes" id="UP000031668">
    <property type="component" value="Unassembled WGS sequence"/>
</dbReference>
<dbReference type="GO" id="GO:0003723">
    <property type="term" value="F:RNA binding"/>
    <property type="evidence" value="ECO:0007669"/>
    <property type="project" value="UniProtKB-KW"/>
</dbReference>
<feature type="region of interest" description="Disordered" evidence="3">
    <location>
        <begin position="1"/>
        <end position="35"/>
    </location>
</feature>
<accession>A0A0C2J180</accession>
<dbReference type="AlphaFoldDB" id="A0A0C2J180"/>
<organism evidence="4 5">
    <name type="scientific">Thelohanellus kitauei</name>
    <name type="common">Myxosporean</name>
    <dbReference type="NCBI Taxonomy" id="669202"/>
    <lineage>
        <taxon>Eukaryota</taxon>
        <taxon>Metazoa</taxon>
        <taxon>Cnidaria</taxon>
        <taxon>Myxozoa</taxon>
        <taxon>Myxosporea</taxon>
        <taxon>Bivalvulida</taxon>
        <taxon>Platysporina</taxon>
        <taxon>Myxobolidae</taxon>
        <taxon>Thelohanellus</taxon>
    </lineage>
</organism>
<evidence type="ECO:0000313" key="5">
    <source>
        <dbReference type="Proteomes" id="UP000031668"/>
    </source>
</evidence>